<evidence type="ECO:0000313" key="2">
    <source>
        <dbReference type="EMBL" id="ABO93479.1"/>
    </source>
</evidence>
<dbReference type="EMBL" id="AE017243">
    <property type="protein sequence ID" value="ABO93479.1"/>
    <property type="molecule type" value="Genomic_DNA"/>
</dbReference>
<reference evidence="2 3" key="1">
    <citation type="journal article" date="2005" name="J. Bacteriol.">
        <title>Swine and poultry pathogens: the complete genome sequences of two strains of Mycoplasma hyopneumoniae and a strain of Mycoplasma synoviae.</title>
        <authorList>
            <person name="Vasconcelos A.T."/>
            <person name="Ferreira H.B."/>
            <person name="Bizarro C.V."/>
            <person name="Bonatto S.L."/>
            <person name="Carvalho M.O."/>
            <person name="Pinto P.M."/>
            <person name="Almeida D.F."/>
            <person name="Almeida L.G."/>
            <person name="Almeida R."/>
            <person name="Alves-Filho L."/>
            <person name="Assuncao E.N."/>
            <person name="Azevedo V.A."/>
            <person name="Bogo M.R."/>
            <person name="Brigido M.M."/>
            <person name="Brocchi M."/>
            <person name="Burity H.A."/>
            <person name="Camargo A.A."/>
            <person name="Camargo S.S."/>
            <person name="Carepo M.S."/>
            <person name="Carraro D.M."/>
            <person name="de Mattos Cascardo J.C."/>
            <person name="Castro L.A."/>
            <person name="Cavalcanti G."/>
            <person name="Chemale G."/>
            <person name="Collevatti R.G."/>
            <person name="Cunha C.W."/>
            <person name="Dallagiovanna B."/>
            <person name="Dambros B.P."/>
            <person name="Dellagostin O.A."/>
            <person name="Falcao C."/>
            <person name="Fantinatti-Garboggini F."/>
            <person name="Felipe M.S."/>
            <person name="Fiorentin L."/>
            <person name="Franco G.R."/>
            <person name="Freitas N.S."/>
            <person name="Frias D."/>
            <person name="Grangeiro T.B."/>
            <person name="Grisard E.C."/>
            <person name="Guimaraes C.T."/>
            <person name="Hungria M."/>
            <person name="Jardim S.N."/>
            <person name="Krieger M.A."/>
            <person name="Laurino J.P."/>
            <person name="Lima L.F."/>
            <person name="Lopes M.I."/>
            <person name="Loreto E.L."/>
            <person name="Madeira H.M."/>
            <person name="Manfio G.P."/>
            <person name="Maranhao A.Q."/>
            <person name="Martinkovics C.T."/>
            <person name="Medeiros S.R."/>
            <person name="Moreira M.A."/>
            <person name="Neiva M."/>
            <person name="Ramalho-Neto C.E."/>
            <person name="Nicolas M.F."/>
            <person name="Oliveira S.C."/>
            <person name="Paixao R.F."/>
            <person name="Pedrosa F.O."/>
            <person name="Pena S.D."/>
            <person name="Pereira M."/>
            <person name="Pereira-Ferrari L."/>
            <person name="Piffer I."/>
            <person name="Pinto L.S."/>
            <person name="Potrich D.P."/>
            <person name="Salim A.C."/>
            <person name="Santos F.R."/>
            <person name="Schmitt R."/>
            <person name="Schneider M.P."/>
            <person name="Schrank A."/>
            <person name="Schrank I.S."/>
            <person name="Schuck A.F."/>
            <person name="Seuanez H.N."/>
            <person name="Silva D.W."/>
            <person name="Silva R."/>
            <person name="Silva S.C."/>
            <person name="Soares C.M."/>
            <person name="Souza K.R."/>
            <person name="Souza R.C."/>
            <person name="Staats C.C."/>
            <person name="Steffens M.B."/>
            <person name="Teixeira S.M."/>
            <person name="Urmenyi T.P."/>
            <person name="Vainstein M.H."/>
            <person name="Zuccherato L.W."/>
            <person name="Simpson A.J."/>
            <person name="Zaha A."/>
        </authorList>
    </citation>
    <scope>NUCLEOTIDE SEQUENCE [LARGE SCALE GENOMIC DNA]</scope>
    <source>
        <strain evidence="3">J / ATCC 25934 / NCTC 10110</strain>
    </source>
</reference>
<dbReference type="Proteomes" id="UP000000548">
    <property type="component" value="Chromosome"/>
</dbReference>
<gene>
    <name evidence="2" type="ordered locus">MHJ_0692</name>
</gene>
<keyword evidence="1" id="KW-0472">Membrane</keyword>
<proteinExistence type="predicted"/>
<feature type="transmembrane region" description="Helical" evidence="1">
    <location>
        <begin position="7"/>
        <end position="35"/>
    </location>
</feature>
<organism evidence="2 3">
    <name type="scientific">Mesomycoplasma hyopneumoniae (strain J / ATCC 25934 / NCTC 10110)</name>
    <name type="common">Mycoplasma hyopneumoniae</name>
    <dbReference type="NCBI Taxonomy" id="262719"/>
    <lineage>
        <taxon>Bacteria</taxon>
        <taxon>Bacillati</taxon>
        <taxon>Mycoplasmatota</taxon>
        <taxon>Mycoplasmoidales</taxon>
        <taxon>Metamycoplasmataceae</taxon>
        <taxon>Mesomycoplasma</taxon>
    </lineage>
</organism>
<name>A4Q7T9_MESHJ</name>
<evidence type="ECO:0000256" key="1">
    <source>
        <dbReference type="SAM" id="Phobius"/>
    </source>
</evidence>
<protein>
    <recommendedName>
        <fullName evidence="4">YggT family protein</fullName>
    </recommendedName>
</protein>
<keyword evidence="1" id="KW-0812">Transmembrane</keyword>
<keyword evidence="1" id="KW-1133">Transmembrane helix</keyword>
<evidence type="ECO:0008006" key="4">
    <source>
        <dbReference type="Google" id="ProtNLM"/>
    </source>
</evidence>
<feature type="transmembrane region" description="Helical" evidence="1">
    <location>
        <begin position="63"/>
        <end position="82"/>
    </location>
</feature>
<evidence type="ECO:0000313" key="3">
    <source>
        <dbReference type="Proteomes" id="UP000000548"/>
    </source>
</evidence>
<dbReference type="KEGG" id="mhj:MHJ_0692"/>
<dbReference type="AlphaFoldDB" id="A4Q7T9"/>
<accession>A4Q7T9</accession>
<sequence>MQIVLEAIAFCGLFWACFSVILGALLVFFFFFFFVVPWVMKLPPVIGLCTDTWLLSPSECSDFVFVYLFCFLLIAFYVFLCWERIP</sequence>
<dbReference type="HOGENOM" id="CLU_2494561_0_0_14"/>